<keyword evidence="6" id="KW-0472">Membrane</keyword>
<dbReference type="VEuPathDB" id="TriTrypDB:Tb427_000567800"/>
<evidence type="ECO:0000256" key="7">
    <source>
        <dbReference type="ARBA" id="ARBA00023180"/>
    </source>
</evidence>
<keyword evidence="4" id="KW-0336">GPI-anchor</keyword>
<organism evidence="12">
    <name type="scientific">Trypanosoma brucei</name>
    <dbReference type="NCBI Taxonomy" id="5691"/>
    <lineage>
        <taxon>Eukaryota</taxon>
        <taxon>Discoba</taxon>
        <taxon>Euglenozoa</taxon>
        <taxon>Kinetoplastea</taxon>
        <taxon>Metakinetoplastina</taxon>
        <taxon>Trypanosomatida</taxon>
        <taxon>Trypanosomatidae</taxon>
        <taxon>Trypanosoma</taxon>
    </lineage>
</organism>
<dbReference type="Pfam" id="PF13206">
    <property type="entry name" value="VSG_B"/>
    <property type="match status" value="1"/>
</dbReference>
<keyword evidence="7" id="KW-0325">Glycoprotein</keyword>
<dbReference type="AlphaFoldDB" id="M4SVZ5"/>
<keyword evidence="5" id="KW-0732">Signal</keyword>
<dbReference type="GO" id="GO:0005886">
    <property type="term" value="C:plasma membrane"/>
    <property type="evidence" value="ECO:0007669"/>
    <property type="project" value="UniProtKB-SubCell"/>
</dbReference>
<evidence type="ECO:0000256" key="1">
    <source>
        <dbReference type="ARBA" id="ARBA00002523"/>
    </source>
</evidence>
<evidence type="ECO:0000256" key="3">
    <source>
        <dbReference type="ARBA" id="ARBA00022475"/>
    </source>
</evidence>
<feature type="domain" description="Trypanosome variant surface glycoprotein C-terminal" evidence="10">
    <location>
        <begin position="226"/>
        <end position="330"/>
    </location>
</feature>
<feature type="non-terminal residue" evidence="12">
    <location>
        <position position="1"/>
    </location>
</feature>
<evidence type="ECO:0000313" key="12">
    <source>
        <dbReference type="EMBL" id="AGH59461.1"/>
    </source>
</evidence>
<sequence>RRQHSWKPNRCEVCGTAVSNAAGAEACATAGANPKPITAMAMLTCACGRDSSNPSTYFECTKEAKTSATWTTSSTAHTKTDMEQLAKSCGPPPATKITLEEIRSAIERFRSLVHTDATHGYFGHYEQKNCDGNSGNGMCVKFTNLATNDKAQIETKTWLKTFISIADHLEKLKFAANKAHSVNMQVEAQKAEMIAALKRSKAIAGAIQVPTPQAAQQPKIDVNTQCKTHNKSKTACLKAQCKWGGQKDDNGPCTPSDAQIAKHATQAGAGDGPAGTPASTGCAKHGTDRTACENDKTSDKKNCAWRKGKEGEDEPEKEKCRSSSFLVNKQ</sequence>
<evidence type="ECO:0000256" key="2">
    <source>
        <dbReference type="ARBA" id="ARBA00004609"/>
    </source>
</evidence>
<feature type="region of interest" description="Disordered" evidence="9">
    <location>
        <begin position="265"/>
        <end position="330"/>
    </location>
</feature>
<dbReference type="InterPro" id="IPR019609">
    <property type="entry name" value="Variant_surf_glycoprt_trypan_C"/>
</dbReference>
<keyword evidence="3" id="KW-1003">Cell membrane</keyword>
<proteinExistence type="predicted"/>
<comment type="function">
    <text evidence="1">VSG forms a coat on the surface of the parasite. The trypanosome evades the immune response of the host by expressing a series of antigenically distinct VSGs from an estimated 1000 VSG genes.</text>
</comment>
<evidence type="ECO:0000256" key="4">
    <source>
        <dbReference type="ARBA" id="ARBA00022622"/>
    </source>
</evidence>
<comment type="subcellular location">
    <subcellularLocation>
        <location evidence="2">Cell membrane</location>
        <topology evidence="2">Lipid-anchor</topology>
        <topology evidence="2">GPI-anchor</topology>
    </subcellularLocation>
</comment>
<dbReference type="InterPro" id="IPR025932">
    <property type="entry name" value="Trypano_VSG_B_N_dom"/>
</dbReference>
<evidence type="ECO:0000256" key="6">
    <source>
        <dbReference type="ARBA" id="ARBA00023136"/>
    </source>
</evidence>
<dbReference type="Pfam" id="PF10659">
    <property type="entry name" value="Trypan_glycop_C"/>
    <property type="match status" value="1"/>
</dbReference>
<feature type="compositionally biased region" description="Low complexity" evidence="9">
    <location>
        <begin position="265"/>
        <end position="281"/>
    </location>
</feature>
<name>M4SVZ5_9TRYP</name>
<evidence type="ECO:0000256" key="8">
    <source>
        <dbReference type="ARBA" id="ARBA00023288"/>
    </source>
</evidence>
<accession>M4SVZ5</accession>
<reference evidence="12" key="2">
    <citation type="journal article" date="2014" name="Mol. Biochem. Parasitol.">
        <title>Capturing the variant surface glycoprotein repertoire (the VSGnome) of Trypanosoma brucei Lister 427.</title>
        <authorList>
            <person name="Cross G.A."/>
            <person name="Kim H.S."/>
            <person name="Wickstead B."/>
        </authorList>
    </citation>
    <scope>NUCLEOTIDE SEQUENCE</scope>
    <source>
        <strain evidence="12">Lister 427</strain>
    </source>
</reference>
<feature type="compositionally biased region" description="Basic and acidic residues" evidence="9">
    <location>
        <begin position="285"/>
        <end position="321"/>
    </location>
</feature>
<dbReference type="GO" id="GO:0098552">
    <property type="term" value="C:side of membrane"/>
    <property type="evidence" value="ECO:0007669"/>
    <property type="project" value="UniProtKB-KW"/>
</dbReference>
<dbReference type="VEuPathDB" id="TriTrypDB:Tb927.9.17910"/>
<dbReference type="VEuPathDB" id="TriTrypDB:Tb1125.11.18770"/>
<reference evidence="12" key="1">
    <citation type="submission" date="2013-02" db="EMBL/GenBank/DDBJ databases">
        <authorList>
            <person name="Cross G.A.M."/>
            <person name="Kim H.-S."/>
            <person name="Wickstead B."/>
        </authorList>
    </citation>
    <scope>NUCLEOTIDE SEQUENCE</scope>
    <source>
        <strain evidence="12">Lister 427</strain>
    </source>
</reference>
<protein>
    <submittedName>
        <fullName evidence="12">Variant surface glycoprotein 3428</fullName>
    </submittedName>
</protein>
<dbReference type="EMBL" id="KC612030">
    <property type="protein sequence ID" value="AGH59461.1"/>
    <property type="molecule type" value="Genomic_DNA"/>
</dbReference>
<evidence type="ECO:0000256" key="5">
    <source>
        <dbReference type="ARBA" id="ARBA00022729"/>
    </source>
</evidence>
<evidence type="ECO:0000259" key="10">
    <source>
        <dbReference type="Pfam" id="PF10659"/>
    </source>
</evidence>
<feature type="domain" description="Trypanosome variant surface glycoprotein B-type N-terminal" evidence="11">
    <location>
        <begin position="21"/>
        <end position="187"/>
    </location>
</feature>
<evidence type="ECO:0000256" key="9">
    <source>
        <dbReference type="SAM" id="MobiDB-lite"/>
    </source>
</evidence>
<keyword evidence="8" id="KW-0449">Lipoprotein</keyword>
<evidence type="ECO:0000259" key="11">
    <source>
        <dbReference type="Pfam" id="PF13206"/>
    </source>
</evidence>